<evidence type="ECO:0000313" key="1">
    <source>
        <dbReference type="EMBL" id="KAJ3166798.1"/>
    </source>
</evidence>
<reference evidence="1" key="1">
    <citation type="submission" date="2020-05" db="EMBL/GenBank/DDBJ databases">
        <title>Phylogenomic resolution of chytrid fungi.</title>
        <authorList>
            <person name="Stajich J.E."/>
            <person name="Amses K."/>
            <person name="Simmons R."/>
            <person name="Seto K."/>
            <person name="Myers J."/>
            <person name="Bonds A."/>
            <person name="Quandt C.A."/>
            <person name="Barry K."/>
            <person name="Liu P."/>
            <person name="Grigoriev I."/>
            <person name="Longcore J.E."/>
            <person name="James T.Y."/>
        </authorList>
    </citation>
    <scope>NUCLEOTIDE SEQUENCE</scope>
    <source>
        <strain evidence="1">JEL0379</strain>
    </source>
</reference>
<dbReference type="EMBL" id="JADGJQ010000156">
    <property type="protein sequence ID" value="KAJ3166798.1"/>
    <property type="molecule type" value="Genomic_DNA"/>
</dbReference>
<comment type="caution">
    <text evidence="1">The sequence shown here is derived from an EMBL/GenBank/DDBJ whole genome shotgun (WGS) entry which is preliminary data.</text>
</comment>
<dbReference type="Proteomes" id="UP001212152">
    <property type="component" value="Unassembled WGS sequence"/>
</dbReference>
<gene>
    <name evidence="1" type="ORF">HDU87_001906</name>
</gene>
<name>A0AAD5XL55_9FUNG</name>
<evidence type="ECO:0000313" key="2">
    <source>
        <dbReference type="Proteomes" id="UP001212152"/>
    </source>
</evidence>
<sequence length="69" mass="7501">MSVAALVTCSVLPMIFRTEKLKSEYVNVQGPAIPHSELGKLFALKYVELDKLHPDLLTDTGCGQPTGMP</sequence>
<protein>
    <submittedName>
        <fullName evidence="1">Uncharacterized protein</fullName>
    </submittedName>
</protein>
<dbReference type="AlphaFoldDB" id="A0AAD5XL55"/>
<organism evidence="1 2">
    <name type="scientific">Geranomyces variabilis</name>
    <dbReference type="NCBI Taxonomy" id="109894"/>
    <lineage>
        <taxon>Eukaryota</taxon>
        <taxon>Fungi</taxon>
        <taxon>Fungi incertae sedis</taxon>
        <taxon>Chytridiomycota</taxon>
        <taxon>Chytridiomycota incertae sedis</taxon>
        <taxon>Chytridiomycetes</taxon>
        <taxon>Spizellomycetales</taxon>
        <taxon>Powellomycetaceae</taxon>
        <taxon>Geranomyces</taxon>
    </lineage>
</organism>
<proteinExistence type="predicted"/>
<keyword evidence="2" id="KW-1185">Reference proteome</keyword>
<feature type="non-terminal residue" evidence="1">
    <location>
        <position position="1"/>
    </location>
</feature>
<accession>A0AAD5XL55</accession>